<protein>
    <submittedName>
        <fullName evidence="2">(rape) hypothetical protein</fullName>
    </submittedName>
</protein>
<sequence length="105" mass="11938">MHHFSKSTAKNPTRGEGEAFNDSPASRNHSDLICRAETAFLFDSVNSLLIWLTLERVSDEVKFYSSLILDSSVLMMIYKELHGSVKYLFPLFTQVKLKPKGTIKL</sequence>
<proteinExistence type="predicted"/>
<dbReference type="EMBL" id="HG994364">
    <property type="protein sequence ID" value="CAF2306250.1"/>
    <property type="molecule type" value="Genomic_DNA"/>
</dbReference>
<feature type="region of interest" description="Disordered" evidence="1">
    <location>
        <begin position="1"/>
        <end position="27"/>
    </location>
</feature>
<evidence type="ECO:0000313" key="2">
    <source>
        <dbReference type="EMBL" id="CAF2306250.1"/>
    </source>
</evidence>
<dbReference type="Proteomes" id="UP001295469">
    <property type="component" value="Chromosome A10"/>
</dbReference>
<name>A0A817BBI9_BRANA</name>
<organism evidence="2">
    <name type="scientific">Brassica napus</name>
    <name type="common">Rape</name>
    <dbReference type="NCBI Taxonomy" id="3708"/>
    <lineage>
        <taxon>Eukaryota</taxon>
        <taxon>Viridiplantae</taxon>
        <taxon>Streptophyta</taxon>
        <taxon>Embryophyta</taxon>
        <taxon>Tracheophyta</taxon>
        <taxon>Spermatophyta</taxon>
        <taxon>Magnoliopsida</taxon>
        <taxon>eudicotyledons</taxon>
        <taxon>Gunneridae</taxon>
        <taxon>Pentapetalae</taxon>
        <taxon>rosids</taxon>
        <taxon>malvids</taxon>
        <taxon>Brassicales</taxon>
        <taxon>Brassicaceae</taxon>
        <taxon>Brassiceae</taxon>
        <taxon>Brassica</taxon>
    </lineage>
</organism>
<reference evidence="2" key="1">
    <citation type="submission" date="2021-01" db="EMBL/GenBank/DDBJ databases">
        <authorList>
            <consortium name="Genoscope - CEA"/>
            <person name="William W."/>
        </authorList>
    </citation>
    <scope>NUCLEOTIDE SEQUENCE</scope>
</reference>
<accession>A0A817BBI9</accession>
<feature type="compositionally biased region" description="Polar residues" evidence="1">
    <location>
        <begin position="1"/>
        <end position="11"/>
    </location>
</feature>
<evidence type="ECO:0000256" key="1">
    <source>
        <dbReference type="SAM" id="MobiDB-lite"/>
    </source>
</evidence>
<gene>
    <name evidence="2" type="ORF">DARMORV10_A10P00200.1</name>
</gene>
<dbReference type="AlphaFoldDB" id="A0A817BBI9"/>